<evidence type="ECO:0000313" key="5">
    <source>
        <dbReference type="EMBL" id="EAR61079.1"/>
    </source>
</evidence>
<dbReference type="SMART" id="SM00345">
    <property type="entry name" value="HTH_GNTR"/>
    <property type="match status" value="1"/>
</dbReference>
<comment type="caution">
    <text evidence="5">The sequence shown here is derived from an EMBL/GenBank/DDBJ whole genome shotgun (WGS) entry which is preliminary data.</text>
</comment>
<dbReference type="Gene3D" id="1.20.120.530">
    <property type="entry name" value="GntR ligand-binding domain-like"/>
    <property type="match status" value="1"/>
</dbReference>
<dbReference type="PRINTS" id="PR00035">
    <property type="entry name" value="HTHGNTR"/>
</dbReference>
<dbReference type="CDD" id="cd07377">
    <property type="entry name" value="WHTH_GntR"/>
    <property type="match status" value="1"/>
</dbReference>
<dbReference type="InterPro" id="IPR011711">
    <property type="entry name" value="GntR_C"/>
</dbReference>
<keyword evidence="1" id="KW-0805">Transcription regulation</keyword>
<dbReference type="InterPro" id="IPR000524">
    <property type="entry name" value="Tscrpt_reg_HTH_GntR"/>
</dbReference>
<dbReference type="Gene3D" id="1.10.10.10">
    <property type="entry name" value="Winged helix-like DNA-binding domain superfamily/Winged helix DNA-binding domain"/>
    <property type="match status" value="1"/>
</dbReference>
<dbReference type="InterPro" id="IPR036388">
    <property type="entry name" value="WH-like_DNA-bd_sf"/>
</dbReference>
<dbReference type="PANTHER" id="PTHR43537">
    <property type="entry name" value="TRANSCRIPTIONAL REGULATOR, GNTR FAMILY"/>
    <property type="match status" value="1"/>
</dbReference>
<protein>
    <submittedName>
        <fullName evidence="5">Transcriptional regulator, GntR family protein</fullName>
    </submittedName>
</protein>
<dbReference type="Pfam" id="PF00392">
    <property type="entry name" value="GntR"/>
    <property type="match status" value="1"/>
</dbReference>
<dbReference type="SUPFAM" id="SSF48008">
    <property type="entry name" value="GntR ligand-binding domain-like"/>
    <property type="match status" value="1"/>
</dbReference>
<dbReference type="SUPFAM" id="SSF46785">
    <property type="entry name" value="Winged helix' DNA-binding domain"/>
    <property type="match status" value="1"/>
</dbReference>
<accession>A0A7U8C4I3</accession>
<proteinExistence type="predicted"/>
<evidence type="ECO:0000256" key="2">
    <source>
        <dbReference type="ARBA" id="ARBA00023125"/>
    </source>
</evidence>
<dbReference type="InterPro" id="IPR008920">
    <property type="entry name" value="TF_FadR/GntR_C"/>
</dbReference>
<feature type="domain" description="HTH gntR-type" evidence="4">
    <location>
        <begin position="11"/>
        <end position="81"/>
    </location>
</feature>
<dbReference type="GO" id="GO:0003700">
    <property type="term" value="F:DNA-binding transcription factor activity"/>
    <property type="evidence" value="ECO:0007669"/>
    <property type="project" value="InterPro"/>
</dbReference>
<organism evidence="5 6">
    <name type="scientific">Neptuniibacter caesariensis</name>
    <dbReference type="NCBI Taxonomy" id="207954"/>
    <lineage>
        <taxon>Bacteria</taxon>
        <taxon>Pseudomonadati</taxon>
        <taxon>Pseudomonadota</taxon>
        <taxon>Gammaproteobacteria</taxon>
        <taxon>Oceanospirillales</taxon>
        <taxon>Oceanospirillaceae</taxon>
        <taxon>Neptuniibacter</taxon>
    </lineage>
</organism>
<dbReference type="Proteomes" id="UP000002171">
    <property type="component" value="Unassembled WGS sequence"/>
</dbReference>
<keyword evidence="6" id="KW-1185">Reference proteome</keyword>
<gene>
    <name evidence="5" type="ORF">MED92_01679</name>
</gene>
<dbReference type="Pfam" id="PF07729">
    <property type="entry name" value="FCD"/>
    <property type="match status" value="1"/>
</dbReference>
<dbReference type="PROSITE" id="PS50949">
    <property type="entry name" value="HTH_GNTR"/>
    <property type="match status" value="1"/>
</dbReference>
<dbReference type="PANTHER" id="PTHR43537:SF5">
    <property type="entry name" value="UXU OPERON TRANSCRIPTIONAL REGULATOR"/>
    <property type="match status" value="1"/>
</dbReference>
<dbReference type="EMBL" id="AAOW01000011">
    <property type="protein sequence ID" value="EAR61079.1"/>
    <property type="molecule type" value="Genomic_DNA"/>
</dbReference>
<dbReference type="SMART" id="SM00895">
    <property type="entry name" value="FCD"/>
    <property type="match status" value="1"/>
</dbReference>
<reference evidence="5 6" key="1">
    <citation type="submission" date="2006-02" db="EMBL/GenBank/DDBJ databases">
        <authorList>
            <person name="Pinhassi J."/>
            <person name="Pedros-Alio C."/>
            <person name="Ferriera S."/>
            <person name="Johnson J."/>
            <person name="Kravitz S."/>
            <person name="Halpern A."/>
            <person name="Remington K."/>
            <person name="Beeson K."/>
            <person name="Tran B."/>
            <person name="Rogers Y.-H."/>
            <person name="Friedman R."/>
            <person name="Venter J.C."/>
        </authorList>
    </citation>
    <scope>NUCLEOTIDE SEQUENCE [LARGE SCALE GENOMIC DNA]</scope>
    <source>
        <strain evidence="5 6">MED92</strain>
    </source>
</reference>
<dbReference type="AlphaFoldDB" id="A0A7U8C4I3"/>
<evidence type="ECO:0000256" key="3">
    <source>
        <dbReference type="ARBA" id="ARBA00023163"/>
    </source>
</evidence>
<sequence>MSLELAPVNKSSLSKQVADQLQEAILEGFLKADDRLPTEDELAKRFQVSRPTIREALKRLAAKNLIRSRRGPTGGTFVNHLGADELSDQLATAATLFVSMNDISVDEISSTRLQLESLCCNLACDHRSEDDLNKLREELKIQLDESTSAEEFCASDVRFHRAIADASNNKMLSFVMYTLIEALQPVANMITYRFRQRDIITEQHRQLLNAIERQDSISARETLCEQVDYLNQLQKEAQANHQRR</sequence>
<name>A0A7U8C4I3_NEPCE</name>
<evidence type="ECO:0000259" key="4">
    <source>
        <dbReference type="PROSITE" id="PS50949"/>
    </source>
</evidence>
<dbReference type="RefSeq" id="WP_007022355.1">
    <property type="nucleotide sequence ID" value="NZ_CH724127.1"/>
</dbReference>
<keyword evidence="2" id="KW-0238">DNA-binding</keyword>
<keyword evidence="3" id="KW-0804">Transcription</keyword>
<dbReference type="GO" id="GO:0003677">
    <property type="term" value="F:DNA binding"/>
    <property type="evidence" value="ECO:0007669"/>
    <property type="project" value="UniProtKB-KW"/>
</dbReference>
<evidence type="ECO:0000313" key="6">
    <source>
        <dbReference type="Proteomes" id="UP000002171"/>
    </source>
</evidence>
<dbReference type="InterPro" id="IPR036390">
    <property type="entry name" value="WH_DNA-bd_sf"/>
</dbReference>
<evidence type="ECO:0000256" key="1">
    <source>
        <dbReference type="ARBA" id="ARBA00023015"/>
    </source>
</evidence>